<protein>
    <recommendedName>
        <fullName evidence="10">Signal recognition particle receptor FtsY</fullName>
        <shortName evidence="10">SRP receptor</shortName>
        <ecNumber evidence="10">3.6.5.4</ecNumber>
    </recommendedName>
</protein>
<dbReference type="GO" id="GO:0003924">
    <property type="term" value="F:GTPase activity"/>
    <property type="evidence" value="ECO:0007669"/>
    <property type="project" value="UniProtKB-UniRule"/>
</dbReference>
<sequence>MAFNWFKKKKDKTEAAESPAVPVEEAVEAVPADETAEADASAGPASAAPAAADPEVLEDRTQGPSADEAPEPAQADHAPAEKTGKGLFARLKSGLSKTRQILTTDIDDLFLGKKLVDDDMIEDLEELLITADMGVGTTMEIMEKIAGKRSRIAGAGELKKVLKEEILAYFDALPAPAPAAAAKPHVVMVVGVNGVGKTTTIGKLAAHESRKGKKVLIAAADTFRAAAVEQIAIWAERAGADIVRHKDNADPAAVAYDGIDAAISRGTDIVFVDTAGRLHTKVNLMEEIKKIRRTLVKRLPDAPHEVLLVLDATTGQNALSQAKLFDEALGVTGIALTKLDGTAKGGIVVSICSGLNIPLKYIGVGEGVEDLQAFDPEKFVAALF</sequence>
<evidence type="ECO:0000256" key="4">
    <source>
        <dbReference type="ARBA" id="ARBA00022801"/>
    </source>
</evidence>
<dbReference type="OrthoDB" id="9804720at2"/>
<evidence type="ECO:0000256" key="3">
    <source>
        <dbReference type="ARBA" id="ARBA00022741"/>
    </source>
</evidence>
<feature type="compositionally biased region" description="Basic residues" evidence="11">
    <location>
        <begin position="1"/>
        <end position="10"/>
    </location>
</feature>
<keyword evidence="6 10" id="KW-0472">Membrane</keyword>
<dbReference type="SUPFAM" id="SSF47364">
    <property type="entry name" value="Domain of the SRP/SRP receptor G-proteins"/>
    <property type="match status" value="1"/>
</dbReference>
<keyword evidence="14" id="KW-1185">Reference proteome</keyword>
<evidence type="ECO:0000256" key="8">
    <source>
        <dbReference type="ARBA" id="ARBA00048027"/>
    </source>
</evidence>
<organism evidence="13 14">
    <name type="scientific">Desulfosarcina alkanivorans</name>
    <dbReference type="NCBI Taxonomy" id="571177"/>
    <lineage>
        <taxon>Bacteria</taxon>
        <taxon>Pseudomonadati</taxon>
        <taxon>Thermodesulfobacteriota</taxon>
        <taxon>Desulfobacteria</taxon>
        <taxon>Desulfobacterales</taxon>
        <taxon>Desulfosarcinaceae</taxon>
        <taxon>Desulfosarcina</taxon>
    </lineage>
</organism>
<dbReference type="FunFam" id="1.20.120.140:FF:000002">
    <property type="entry name" value="Signal recognition particle receptor FtsY"/>
    <property type="match status" value="1"/>
</dbReference>
<evidence type="ECO:0000313" key="13">
    <source>
        <dbReference type="EMBL" id="BBO67357.1"/>
    </source>
</evidence>
<dbReference type="GO" id="GO:0005047">
    <property type="term" value="F:signal recognition particle binding"/>
    <property type="evidence" value="ECO:0007669"/>
    <property type="project" value="TreeGrafter"/>
</dbReference>
<dbReference type="EC" id="3.6.5.4" evidence="10"/>
<keyword evidence="5 10" id="KW-0342">GTP-binding</keyword>
<comment type="subcellular location">
    <subcellularLocation>
        <location evidence="10">Cell membrane</location>
        <topology evidence="10">Peripheral membrane protein</topology>
        <orientation evidence="10">Cytoplasmic side</orientation>
    </subcellularLocation>
    <subcellularLocation>
        <location evidence="10">Cytoplasm</location>
    </subcellularLocation>
</comment>
<comment type="catalytic activity">
    <reaction evidence="8 10">
        <text>GTP + H2O = GDP + phosphate + H(+)</text>
        <dbReference type="Rhea" id="RHEA:19669"/>
        <dbReference type="ChEBI" id="CHEBI:15377"/>
        <dbReference type="ChEBI" id="CHEBI:15378"/>
        <dbReference type="ChEBI" id="CHEBI:37565"/>
        <dbReference type="ChEBI" id="CHEBI:43474"/>
        <dbReference type="ChEBI" id="CHEBI:58189"/>
        <dbReference type="EC" id="3.6.5.4"/>
    </reaction>
</comment>
<dbReference type="Gene3D" id="3.40.50.300">
    <property type="entry name" value="P-loop containing nucleotide triphosphate hydrolases"/>
    <property type="match status" value="1"/>
</dbReference>
<name>A0A5K7YRT0_9BACT</name>
<dbReference type="InterPro" id="IPR004390">
    <property type="entry name" value="SR_rcpt_FtsY"/>
</dbReference>
<feature type="binding site" evidence="10">
    <location>
        <begin position="191"/>
        <end position="198"/>
    </location>
    <ligand>
        <name>GTP</name>
        <dbReference type="ChEBI" id="CHEBI:37565"/>
    </ligand>
</feature>
<dbReference type="SMART" id="SM00962">
    <property type="entry name" value="SRP54"/>
    <property type="match status" value="1"/>
</dbReference>
<dbReference type="FunFam" id="3.40.50.300:FF:000053">
    <property type="entry name" value="Signal recognition particle receptor FtsY"/>
    <property type="match status" value="1"/>
</dbReference>
<dbReference type="GO" id="GO:0005525">
    <property type="term" value="F:GTP binding"/>
    <property type="evidence" value="ECO:0007669"/>
    <property type="project" value="UniProtKB-UniRule"/>
</dbReference>
<dbReference type="InterPro" id="IPR000897">
    <property type="entry name" value="SRP54_GTPase_dom"/>
</dbReference>
<dbReference type="Pfam" id="PF00448">
    <property type="entry name" value="SRP54"/>
    <property type="match status" value="1"/>
</dbReference>
<dbReference type="InterPro" id="IPR036225">
    <property type="entry name" value="SRP/SRP_N"/>
</dbReference>
<dbReference type="PANTHER" id="PTHR43134">
    <property type="entry name" value="SIGNAL RECOGNITION PARTICLE RECEPTOR SUBUNIT ALPHA"/>
    <property type="match status" value="1"/>
</dbReference>
<dbReference type="HAMAP" id="MF_00920">
    <property type="entry name" value="FtsY"/>
    <property type="match status" value="1"/>
</dbReference>
<feature type="region of interest" description="Disordered" evidence="11">
    <location>
        <begin position="1"/>
        <end position="81"/>
    </location>
</feature>
<evidence type="ECO:0000313" key="14">
    <source>
        <dbReference type="Proteomes" id="UP000427906"/>
    </source>
</evidence>
<dbReference type="KEGG" id="dalk:DSCA_12870"/>
<comment type="function">
    <text evidence="9">Involved in targeting and insertion of nascent membrane proteins into the cytoplasmic membrane. Acts as a receptor for the complex formed by the signal recognition particle (SRP) and the ribosome-nascent chain (RNC). Interaction with SRP-RNC leads to the transfer of the RNC complex to the Sec translocase for insertion into the membrane, the hydrolysis of GTP by both Ffh and FtsY, and the dissociation of the SRP-FtsY complex into the individual components.</text>
</comment>
<feature type="binding site" evidence="10">
    <location>
        <begin position="273"/>
        <end position="277"/>
    </location>
    <ligand>
        <name>GTP</name>
        <dbReference type="ChEBI" id="CHEBI:37565"/>
    </ligand>
</feature>
<accession>A0A5K7YRT0</accession>
<gene>
    <name evidence="10 13" type="primary">ftsY</name>
    <name evidence="13" type="ORF">DSCA_12870</name>
</gene>
<dbReference type="GO" id="GO:0005886">
    <property type="term" value="C:plasma membrane"/>
    <property type="evidence" value="ECO:0007669"/>
    <property type="project" value="UniProtKB-SubCell"/>
</dbReference>
<dbReference type="Pfam" id="PF02881">
    <property type="entry name" value="SRP54_N"/>
    <property type="match status" value="1"/>
</dbReference>
<dbReference type="SMART" id="SM00963">
    <property type="entry name" value="SRP54_N"/>
    <property type="match status" value="1"/>
</dbReference>
<dbReference type="AlphaFoldDB" id="A0A5K7YRT0"/>
<dbReference type="SMART" id="SM00382">
    <property type="entry name" value="AAA"/>
    <property type="match status" value="1"/>
</dbReference>
<feature type="binding site" evidence="10">
    <location>
        <begin position="337"/>
        <end position="340"/>
    </location>
    <ligand>
        <name>GTP</name>
        <dbReference type="ChEBI" id="CHEBI:37565"/>
    </ligand>
</feature>
<feature type="compositionally biased region" description="Low complexity" evidence="11">
    <location>
        <begin position="16"/>
        <end position="54"/>
    </location>
</feature>
<keyword evidence="3 10" id="KW-0547">Nucleotide-binding</keyword>
<feature type="domain" description="SRP54-type proteins GTP-binding" evidence="12">
    <location>
        <begin position="358"/>
        <end position="371"/>
    </location>
</feature>
<keyword evidence="1 10" id="KW-1003">Cell membrane</keyword>
<evidence type="ECO:0000259" key="12">
    <source>
        <dbReference type="PROSITE" id="PS00300"/>
    </source>
</evidence>
<dbReference type="InterPro" id="IPR013822">
    <property type="entry name" value="Signal_recog_particl_SRP54_hlx"/>
</dbReference>
<evidence type="ECO:0000256" key="5">
    <source>
        <dbReference type="ARBA" id="ARBA00023134"/>
    </source>
</evidence>
<evidence type="ECO:0000256" key="9">
    <source>
        <dbReference type="ARBA" id="ARBA00053570"/>
    </source>
</evidence>
<keyword evidence="7 10" id="KW-0675">Receptor</keyword>
<dbReference type="GO" id="GO:0006614">
    <property type="term" value="P:SRP-dependent cotranslational protein targeting to membrane"/>
    <property type="evidence" value="ECO:0007669"/>
    <property type="project" value="InterPro"/>
</dbReference>
<dbReference type="NCBIfam" id="TIGR00064">
    <property type="entry name" value="ftsY"/>
    <property type="match status" value="1"/>
</dbReference>
<keyword evidence="4 10" id="KW-0378">Hydrolase</keyword>
<dbReference type="InterPro" id="IPR003593">
    <property type="entry name" value="AAA+_ATPase"/>
</dbReference>
<comment type="subunit">
    <text evidence="10">Part of the signal recognition particle protein translocation system, which is composed of SRP and FtsY.</text>
</comment>
<evidence type="ECO:0000256" key="11">
    <source>
        <dbReference type="SAM" id="MobiDB-lite"/>
    </source>
</evidence>
<evidence type="ECO:0000256" key="6">
    <source>
        <dbReference type="ARBA" id="ARBA00023136"/>
    </source>
</evidence>
<dbReference type="Proteomes" id="UP000427906">
    <property type="component" value="Chromosome"/>
</dbReference>
<dbReference type="PANTHER" id="PTHR43134:SF1">
    <property type="entry name" value="SIGNAL RECOGNITION PARTICLE RECEPTOR SUBUNIT ALPHA"/>
    <property type="match status" value="1"/>
</dbReference>
<dbReference type="InterPro" id="IPR027417">
    <property type="entry name" value="P-loop_NTPase"/>
</dbReference>
<dbReference type="GO" id="GO:0005737">
    <property type="term" value="C:cytoplasm"/>
    <property type="evidence" value="ECO:0007669"/>
    <property type="project" value="UniProtKB-SubCell"/>
</dbReference>
<dbReference type="EMBL" id="AP021874">
    <property type="protein sequence ID" value="BBO67357.1"/>
    <property type="molecule type" value="Genomic_DNA"/>
</dbReference>
<evidence type="ECO:0000256" key="1">
    <source>
        <dbReference type="ARBA" id="ARBA00022475"/>
    </source>
</evidence>
<dbReference type="PROSITE" id="PS00300">
    <property type="entry name" value="SRP54"/>
    <property type="match status" value="1"/>
</dbReference>
<dbReference type="RefSeq" id="WP_155315628.1">
    <property type="nucleotide sequence ID" value="NZ_AP021874.1"/>
</dbReference>
<comment type="similarity">
    <text evidence="10">Belongs to the GTP-binding SRP family. FtsY subfamily.</text>
</comment>
<keyword evidence="2 10" id="KW-0963">Cytoplasm</keyword>
<evidence type="ECO:0000256" key="10">
    <source>
        <dbReference type="HAMAP-Rule" id="MF_00920"/>
    </source>
</evidence>
<dbReference type="SUPFAM" id="SSF52540">
    <property type="entry name" value="P-loop containing nucleoside triphosphate hydrolases"/>
    <property type="match status" value="1"/>
</dbReference>
<reference evidence="13 14" key="1">
    <citation type="submission" date="2019-11" db="EMBL/GenBank/DDBJ databases">
        <title>Comparative genomics of hydrocarbon-degrading Desulfosarcina strains.</title>
        <authorList>
            <person name="Watanabe M."/>
            <person name="Kojima H."/>
            <person name="Fukui M."/>
        </authorList>
    </citation>
    <scope>NUCLEOTIDE SEQUENCE [LARGE SCALE GENOMIC DNA]</scope>
    <source>
        <strain evidence="13 14">PL12</strain>
    </source>
</reference>
<proteinExistence type="inferred from homology"/>
<evidence type="ECO:0000256" key="2">
    <source>
        <dbReference type="ARBA" id="ARBA00022490"/>
    </source>
</evidence>
<dbReference type="InterPro" id="IPR042101">
    <property type="entry name" value="SRP54_N_sf"/>
</dbReference>
<dbReference type="Gene3D" id="1.20.120.140">
    <property type="entry name" value="Signal recognition particle SRP54, nucleotide-binding domain"/>
    <property type="match status" value="1"/>
</dbReference>
<evidence type="ECO:0000256" key="7">
    <source>
        <dbReference type="ARBA" id="ARBA00023170"/>
    </source>
</evidence>